<dbReference type="GO" id="GO:0006935">
    <property type="term" value="P:chemotaxis"/>
    <property type="evidence" value="ECO:0007669"/>
    <property type="project" value="UniProtKB-UniRule"/>
</dbReference>
<dbReference type="EMBL" id="FONT01000001">
    <property type="protein sequence ID" value="SFE38599.1"/>
    <property type="molecule type" value="Genomic_DNA"/>
</dbReference>
<dbReference type="RefSeq" id="WP_091657210.1">
    <property type="nucleotide sequence ID" value="NZ_FONT01000001.1"/>
</dbReference>
<dbReference type="InterPro" id="IPR011324">
    <property type="entry name" value="Cytotoxic_necrot_fac-like_cat"/>
</dbReference>
<dbReference type="STRING" id="930128.SAMN05192532_101642"/>
<dbReference type="Gene3D" id="3.30.1330.200">
    <property type="match status" value="1"/>
</dbReference>
<dbReference type="GO" id="GO:0050568">
    <property type="term" value="F:protein-glutamine glutaminase activity"/>
    <property type="evidence" value="ECO:0007669"/>
    <property type="project" value="UniProtKB-UniRule"/>
</dbReference>
<dbReference type="CDD" id="cd16352">
    <property type="entry name" value="CheD"/>
    <property type="match status" value="1"/>
</dbReference>
<comment type="catalytic activity">
    <reaction evidence="3">
        <text>L-glutaminyl-[protein] + H2O = L-glutamyl-[protein] + NH4(+)</text>
        <dbReference type="Rhea" id="RHEA:16441"/>
        <dbReference type="Rhea" id="RHEA-COMP:10207"/>
        <dbReference type="Rhea" id="RHEA-COMP:10208"/>
        <dbReference type="ChEBI" id="CHEBI:15377"/>
        <dbReference type="ChEBI" id="CHEBI:28938"/>
        <dbReference type="ChEBI" id="CHEBI:29973"/>
        <dbReference type="ChEBI" id="CHEBI:30011"/>
        <dbReference type="EC" id="3.5.1.44"/>
    </reaction>
</comment>
<comment type="function">
    <text evidence="3">Probably deamidates glutamine residues to glutamate on methyl-accepting chemotaxis receptors (MCPs), playing an important role in chemotaxis.</text>
</comment>
<evidence type="ECO:0000256" key="2">
    <source>
        <dbReference type="ARBA" id="ARBA00022801"/>
    </source>
</evidence>
<dbReference type="InterPro" id="IPR005659">
    <property type="entry name" value="Chemorcpt_Glu_NH3ase_CheD"/>
</dbReference>
<organism evidence="4 5">
    <name type="scientific">Alteribacillus iranensis</name>
    <dbReference type="NCBI Taxonomy" id="930128"/>
    <lineage>
        <taxon>Bacteria</taxon>
        <taxon>Bacillati</taxon>
        <taxon>Bacillota</taxon>
        <taxon>Bacilli</taxon>
        <taxon>Bacillales</taxon>
        <taxon>Bacillaceae</taxon>
        <taxon>Alteribacillus</taxon>
    </lineage>
</organism>
<name>A0A1I2A4D9_9BACI</name>
<dbReference type="InterPro" id="IPR038592">
    <property type="entry name" value="CheD-like_sf"/>
</dbReference>
<dbReference type="OrthoDB" id="9807202at2"/>
<evidence type="ECO:0000313" key="4">
    <source>
        <dbReference type="EMBL" id="SFE38599.1"/>
    </source>
</evidence>
<protein>
    <recommendedName>
        <fullName evidence="3">Probable chemoreceptor glutamine deamidase CheD</fullName>
        <ecNumber evidence="3">3.5.1.44</ecNumber>
    </recommendedName>
</protein>
<dbReference type="PANTHER" id="PTHR35147">
    <property type="entry name" value="CHEMORECEPTOR GLUTAMINE DEAMIDASE CHED-RELATED"/>
    <property type="match status" value="1"/>
</dbReference>
<comment type="similarity">
    <text evidence="3">Belongs to the CheD family.</text>
</comment>
<keyword evidence="1 3" id="KW-0145">Chemotaxis</keyword>
<keyword evidence="5" id="KW-1185">Reference proteome</keyword>
<sequence>MTSIRTEKLIKVGMADWKLAFSPQVLRTSGLGSCVGIVVYDSQKKVGALSHIMLPDSTLAKDGKVNRAKFADTALNDIVSELVSKGCALPSLKAKMAGGAQMFRFTSGTDMMRIGPRNVDAVKKALMENNIPLLAEDTGGNKGRTITFYPETGCLHIRTIHEGEQVI</sequence>
<reference evidence="4 5" key="1">
    <citation type="submission" date="2016-10" db="EMBL/GenBank/DDBJ databases">
        <authorList>
            <person name="de Groot N.N."/>
        </authorList>
    </citation>
    <scope>NUCLEOTIDE SEQUENCE [LARGE SCALE GENOMIC DNA]</scope>
    <source>
        <strain evidence="4 5">DSM 23995</strain>
    </source>
</reference>
<dbReference type="Pfam" id="PF03975">
    <property type="entry name" value="CheD"/>
    <property type="match status" value="1"/>
</dbReference>
<gene>
    <name evidence="3" type="primary">cheD</name>
    <name evidence="4" type="ORF">SAMN05192532_101642</name>
</gene>
<proteinExistence type="inferred from homology"/>
<dbReference type="Proteomes" id="UP000199516">
    <property type="component" value="Unassembled WGS sequence"/>
</dbReference>
<evidence type="ECO:0000313" key="5">
    <source>
        <dbReference type="Proteomes" id="UP000199516"/>
    </source>
</evidence>
<dbReference type="AlphaFoldDB" id="A0A1I2A4D9"/>
<keyword evidence="2 3" id="KW-0378">Hydrolase</keyword>
<dbReference type="EC" id="3.5.1.44" evidence="3"/>
<dbReference type="PANTHER" id="PTHR35147:SF1">
    <property type="entry name" value="CHEMORECEPTOR GLUTAMINE DEAMIDASE CHED-RELATED"/>
    <property type="match status" value="1"/>
</dbReference>
<evidence type="ECO:0000256" key="3">
    <source>
        <dbReference type="HAMAP-Rule" id="MF_01440"/>
    </source>
</evidence>
<dbReference type="HAMAP" id="MF_01440">
    <property type="entry name" value="CheD"/>
    <property type="match status" value="1"/>
</dbReference>
<dbReference type="SUPFAM" id="SSF64438">
    <property type="entry name" value="CNF1/YfiH-like putative cysteine hydrolases"/>
    <property type="match status" value="1"/>
</dbReference>
<accession>A0A1I2A4D9</accession>
<evidence type="ECO:0000256" key="1">
    <source>
        <dbReference type="ARBA" id="ARBA00022500"/>
    </source>
</evidence>